<keyword evidence="1" id="KW-1133">Transmembrane helix</keyword>
<dbReference type="Proteomes" id="UP000467841">
    <property type="component" value="Unassembled WGS sequence"/>
</dbReference>
<sequence length="147" mass="17285">MLPTTIFTTWSFQCSENVLTLTTGDLNWKPKLKLSGFEEPFSDGRGNFLSKFNDFQFWSEGRRKWKVYFYMVMVCLASVYGKWVVMEDKSWHFEVDKGKGGRMFYLRDGCTHEELLRMVQADYMLDMEPERVELLSITRCDAPSNAL</sequence>
<dbReference type="AlphaFoldDB" id="A0A6D2JKE3"/>
<dbReference type="EMBL" id="CACVBM020001229">
    <property type="protein sequence ID" value="CAA7040390.1"/>
    <property type="molecule type" value="Genomic_DNA"/>
</dbReference>
<feature type="transmembrane region" description="Helical" evidence="1">
    <location>
        <begin position="67"/>
        <end position="85"/>
    </location>
</feature>
<organism evidence="2 3">
    <name type="scientific">Microthlaspi erraticum</name>
    <dbReference type="NCBI Taxonomy" id="1685480"/>
    <lineage>
        <taxon>Eukaryota</taxon>
        <taxon>Viridiplantae</taxon>
        <taxon>Streptophyta</taxon>
        <taxon>Embryophyta</taxon>
        <taxon>Tracheophyta</taxon>
        <taxon>Spermatophyta</taxon>
        <taxon>Magnoliopsida</taxon>
        <taxon>eudicotyledons</taxon>
        <taxon>Gunneridae</taxon>
        <taxon>Pentapetalae</taxon>
        <taxon>rosids</taxon>
        <taxon>malvids</taxon>
        <taxon>Brassicales</taxon>
        <taxon>Brassicaceae</taxon>
        <taxon>Coluteocarpeae</taxon>
        <taxon>Microthlaspi</taxon>
    </lineage>
</organism>
<reference evidence="2" key="1">
    <citation type="submission" date="2020-01" db="EMBL/GenBank/DDBJ databases">
        <authorList>
            <person name="Mishra B."/>
        </authorList>
    </citation>
    <scope>NUCLEOTIDE SEQUENCE [LARGE SCALE GENOMIC DNA]</scope>
</reference>
<gene>
    <name evidence="2" type="ORF">MERR_LOCUS27625</name>
</gene>
<evidence type="ECO:0000313" key="2">
    <source>
        <dbReference type="EMBL" id="CAA7040390.1"/>
    </source>
</evidence>
<comment type="caution">
    <text evidence="2">The sequence shown here is derived from an EMBL/GenBank/DDBJ whole genome shotgun (WGS) entry which is preliminary data.</text>
</comment>
<keyword evidence="3" id="KW-1185">Reference proteome</keyword>
<keyword evidence="1" id="KW-0812">Transmembrane</keyword>
<keyword evidence="1" id="KW-0472">Membrane</keyword>
<evidence type="ECO:0000256" key="1">
    <source>
        <dbReference type="SAM" id="Phobius"/>
    </source>
</evidence>
<name>A0A6D2JKE3_9BRAS</name>
<protein>
    <submittedName>
        <fullName evidence="2">Uncharacterized protein</fullName>
    </submittedName>
</protein>
<accession>A0A6D2JKE3</accession>
<proteinExistence type="predicted"/>
<evidence type="ECO:0000313" key="3">
    <source>
        <dbReference type="Proteomes" id="UP000467841"/>
    </source>
</evidence>